<comment type="caution">
    <text evidence="2">The sequence shown here is derived from an EMBL/GenBank/DDBJ whole genome shotgun (WGS) entry which is preliminary data.</text>
</comment>
<keyword evidence="1" id="KW-0812">Transmembrane</keyword>
<evidence type="ECO:0000256" key="1">
    <source>
        <dbReference type="SAM" id="Phobius"/>
    </source>
</evidence>
<reference evidence="2 3" key="1">
    <citation type="submission" date="2023-03" db="EMBL/GenBank/DDBJ databases">
        <title>Strain FZY0004 represents a novel species in the genus Thalassospira isolated from seawater.</title>
        <authorList>
            <person name="Fu Z.-Y."/>
        </authorList>
    </citation>
    <scope>NUCLEOTIDE SEQUENCE [LARGE SCALE GENOMIC DNA]</scope>
    <source>
        <strain evidence="2 3">FZY0004</strain>
    </source>
</reference>
<dbReference type="RefSeq" id="WP_147250691.1">
    <property type="nucleotide sequence ID" value="NZ_JARSBO010000003.1"/>
</dbReference>
<dbReference type="EMBL" id="JARSBO010000003">
    <property type="protein sequence ID" value="MDG4718797.1"/>
    <property type="molecule type" value="Genomic_DNA"/>
</dbReference>
<keyword evidence="1" id="KW-1133">Transmembrane helix</keyword>
<dbReference type="Proteomes" id="UP001529180">
    <property type="component" value="Unassembled WGS sequence"/>
</dbReference>
<keyword evidence="3" id="KW-1185">Reference proteome</keyword>
<organism evidence="2 3">
    <name type="scientific">Thalassospira aquimaris</name>
    <dbReference type="NCBI Taxonomy" id="3037796"/>
    <lineage>
        <taxon>Bacteria</taxon>
        <taxon>Pseudomonadati</taxon>
        <taxon>Pseudomonadota</taxon>
        <taxon>Alphaproteobacteria</taxon>
        <taxon>Rhodospirillales</taxon>
        <taxon>Thalassospiraceae</taxon>
        <taxon>Thalassospira</taxon>
    </lineage>
</organism>
<feature type="transmembrane region" description="Helical" evidence="1">
    <location>
        <begin position="166"/>
        <end position="192"/>
    </location>
</feature>
<proteinExistence type="predicted"/>
<evidence type="ECO:0000313" key="3">
    <source>
        <dbReference type="Proteomes" id="UP001529180"/>
    </source>
</evidence>
<accession>A0ABT6G9P2</accession>
<sequence>MFAQWRESLQHFMDWFLRKRAEMRFFFAKLFTVFILINLGCYWWALLTTYPQLLTSWKGDEYILMGFPVAVMGALFDALSFYVTVEIVRRALATKSNVQFVSYLSVDILIAIIATFWVLFAFVASGWLVSVVLDRPETMSYRTDLYESRFWNAVLHPFEPDNLRNLYFGMMMGASALLPTLYHFGLALFSALRWMFGRFRLAGS</sequence>
<evidence type="ECO:0000313" key="2">
    <source>
        <dbReference type="EMBL" id="MDG4718797.1"/>
    </source>
</evidence>
<feature type="transmembrane region" description="Helical" evidence="1">
    <location>
        <begin position="26"/>
        <end position="45"/>
    </location>
</feature>
<keyword evidence="1" id="KW-0472">Membrane</keyword>
<feature type="transmembrane region" description="Helical" evidence="1">
    <location>
        <begin position="100"/>
        <end position="129"/>
    </location>
</feature>
<feature type="transmembrane region" description="Helical" evidence="1">
    <location>
        <begin position="65"/>
        <end position="88"/>
    </location>
</feature>
<name>A0ABT6G9P2_9PROT</name>
<gene>
    <name evidence="2" type="ORF">P7680_07285</name>
</gene>
<protein>
    <submittedName>
        <fullName evidence="2">Uncharacterized protein</fullName>
    </submittedName>
</protein>